<evidence type="ECO:0000313" key="1">
    <source>
        <dbReference type="EMBL" id="KAG5564776.1"/>
    </source>
</evidence>
<evidence type="ECO:0008006" key="3">
    <source>
        <dbReference type="Google" id="ProtNLM"/>
    </source>
</evidence>
<protein>
    <recommendedName>
        <fullName evidence="3">Light-mediated development protein DET1</fullName>
    </recommendedName>
</protein>
<gene>
    <name evidence="1" type="ORF">RHGRI_000848</name>
</gene>
<dbReference type="GO" id="GO:0031461">
    <property type="term" value="C:cullin-RING ubiquitin ligase complex"/>
    <property type="evidence" value="ECO:0007669"/>
    <property type="project" value="TreeGrafter"/>
</dbReference>
<comment type="caution">
    <text evidence="1">The sequence shown here is derived from an EMBL/GenBank/DDBJ whole genome shotgun (WGS) entry which is preliminary data.</text>
</comment>
<dbReference type="GO" id="GO:0031625">
    <property type="term" value="F:ubiquitin protein ligase binding"/>
    <property type="evidence" value="ECO:0007669"/>
    <property type="project" value="TreeGrafter"/>
</dbReference>
<dbReference type="GO" id="GO:0016567">
    <property type="term" value="P:protein ubiquitination"/>
    <property type="evidence" value="ECO:0007669"/>
    <property type="project" value="TreeGrafter"/>
</dbReference>
<name>A0AAV6LKY6_9ERIC</name>
<dbReference type="PANTHER" id="PTHR13374">
    <property type="entry name" value="DET1 HOMOLOG DE-ETIOLATED-1 HOMOLOG"/>
    <property type="match status" value="1"/>
</dbReference>
<dbReference type="GO" id="GO:1990756">
    <property type="term" value="F:ubiquitin-like ligase-substrate adaptor activity"/>
    <property type="evidence" value="ECO:0007669"/>
    <property type="project" value="TreeGrafter"/>
</dbReference>
<organism evidence="1 2">
    <name type="scientific">Rhododendron griersonianum</name>
    <dbReference type="NCBI Taxonomy" id="479676"/>
    <lineage>
        <taxon>Eukaryota</taxon>
        <taxon>Viridiplantae</taxon>
        <taxon>Streptophyta</taxon>
        <taxon>Embryophyta</taxon>
        <taxon>Tracheophyta</taxon>
        <taxon>Spermatophyta</taxon>
        <taxon>Magnoliopsida</taxon>
        <taxon>eudicotyledons</taxon>
        <taxon>Gunneridae</taxon>
        <taxon>Pentapetalae</taxon>
        <taxon>asterids</taxon>
        <taxon>Ericales</taxon>
        <taxon>Ericaceae</taxon>
        <taxon>Ericoideae</taxon>
        <taxon>Rhodoreae</taxon>
        <taxon>Rhododendron</taxon>
    </lineage>
</organism>
<proteinExistence type="predicted"/>
<dbReference type="GO" id="GO:0005634">
    <property type="term" value="C:nucleus"/>
    <property type="evidence" value="ECO:0007669"/>
    <property type="project" value="TreeGrafter"/>
</dbReference>
<dbReference type="EMBL" id="JACTNZ010000001">
    <property type="protein sequence ID" value="KAG5564776.1"/>
    <property type="molecule type" value="Genomic_DNA"/>
</dbReference>
<reference evidence="1" key="1">
    <citation type="submission" date="2020-08" db="EMBL/GenBank/DDBJ databases">
        <title>Plant Genome Project.</title>
        <authorList>
            <person name="Zhang R.-G."/>
        </authorList>
    </citation>
    <scope>NUCLEOTIDE SEQUENCE</scope>
    <source>
        <strain evidence="1">WSP0</strain>
        <tissue evidence="1">Leaf</tissue>
    </source>
</reference>
<dbReference type="InterPro" id="IPR019138">
    <property type="entry name" value="De-etiolated_protein_1_Det1"/>
</dbReference>
<dbReference type="GO" id="GO:0032436">
    <property type="term" value="P:positive regulation of proteasomal ubiquitin-dependent protein catabolic process"/>
    <property type="evidence" value="ECO:0007669"/>
    <property type="project" value="TreeGrafter"/>
</dbReference>
<dbReference type="Proteomes" id="UP000823749">
    <property type="component" value="Chromosome 1"/>
</dbReference>
<dbReference type="Pfam" id="PF09737">
    <property type="entry name" value="Det1"/>
    <property type="match status" value="1"/>
</dbReference>
<sequence>MFRRNNVTARIFERQIRTPAPGTSIHCARRFYENLVPSCTIYDVECPDHSFRKFTDDGQYLISFSRNHQDLIVYRPTWLTFSCKDEDCDTHDLPLKSKRFESFFTQLYCVPLASSSEFICKDFFLYIESNQFGLFATSTTQSHDAPAAGGAIPGIPCIEKITFHLLRLEDGVILDERVFRNDYVNVAHSMGVFLYDDLLAIVSLRYQTIHILQIRDSGNLVDVRAIGEFCREDDELFLNSNPLASIIVAVNHVGNGLHHNQSILESSFLSGIKQRLLSFIFSGIWTEETDQTLV</sequence>
<accession>A0AAV6LKY6</accession>
<evidence type="ECO:0000313" key="2">
    <source>
        <dbReference type="Proteomes" id="UP000823749"/>
    </source>
</evidence>
<dbReference type="PANTHER" id="PTHR13374:SF3">
    <property type="entry name" value="DET1 HOMOLOG"/>
    <property type="match status" value="1"/>
</dbReference>
<keyword evidence="2" id="KW-1185">Reference proteome</keyword>
<dbReference type="AlphaFoldDB" id="A0AAV6LKY6"/>